<evidence type="ECO:0008006" key="5">
    <source>
        <dbReference type="Google" id="ProtNLM"/>
    </source>
</evidence>
<sequence>MTFAPSRVSNLIVGLGVVLLALTVPAAPLHAQPAPDRAQDTDAAQDTDTSTAPADAIAPEAQRGESLEGRTRDELEDQGFEFVSTVEQRRRAHATLLAASAGVILHGVGHWHLKEPSTAYFLAGAELVGLTTIAGGAVLKLRPTGNAQIDQFSNELLFLGIATLSSSWLIDVLGTAFHDELGVPSSTRRDHGLGLHLGYEYIRPENLSLRHVAAAQAYWRRRHYDLDLRVAQELGLGMSDYKLRGVWRPWVATAAQTSVGVALQGGLVQYRLDLPYERARVALSAIGTINLGRLFAHLDQMTLTAEAGFALRSFRFAPGSAGASGTEGWRWGGWGVPLKVELGLNLTDELRFLAALERGQGDWMLTSNSRIGVPVFHILYRSARRLDLRFFAAFGDGVSAGAGLAFWLGE</sequence>
<comment type="caution">
    <text evidence="3">The sequence shown here is derived from an EMBL/GenBank/DDBJ whole genome shotgun (WGS) entry which is preliminary data.</text>
</comment>
<dbReference type="RefSeq" id="WP_146977481.1">
    <property type="nucleotide sequence ID" value="NZ_VOSL01000147.1"/>
</dbReference>
<protein>
    <recommendedName>
        <fullName evidence="5">DUF2279 domain-containing protein</fullName>
    </recommendedName>
</protein>
<evidence type="ECO:0000313" key="4">
    <source>
        <dbReference type="Proteomes" id="UP000321046"/>
    </source>
</evidence>
<dbReference type="AlphaFoldDB" id="A0A5C6WXD1"/>
<feature type="region of interest" description="Disordered" evidence="1">
    <location>
        <begin position="31"/>
        <end position="74"/>
    </location>
</feature>
<evidence type="ECO:0000256" key="1">
    <source>
        <dbReference type="SAM" id="MobiDB-lite"/>
    </source>
</evidence>
<name>A0A5C6WXD1_9DELT</name>
<keyword evidence="2" id="KW-0732">Signal</keyword>
<feature type="compositionally biased region" description="Low complexity" evidence="1">
    <location>
        <begin position="31"/>
        <end position="59"/>
    </location>
</feature>
<feature type="compositionally biased region" description="Basic and acidic residues" evidence="1">
    <location>
        <begin position="62"/>
        <end position="73"/>
    </location>
</feature>
<gene>
    <name evidence="3" type="ORF">FRC96_20820</name>
</gene>
<evidence type="ECO:0000256" key="2">
    <source>
        <dbReference type="SAM" id="SignalP"/>
    </source>
</evidence>
<proteinExistence type="predicted"/>
<dbReference type="EMBL" id="VOSL01000147">
    <property type="protein sequence ID" value="TXD31608.1"/>
    <property type="molecule type" value="Genomic_DNA"/>
</dbReference>
<feature type="chain" id="PRO_5022736735" description="DUF2279 domain-containing protein" evidence="2">
    <location>
        <begin position="27"/>
        <end position="410"/>
    </location>
</feature>
<reference evidence="3 4" key="1">
    <citation type="submission" date="2019-08" db="EMBL/GenBank/DDBJ databases">
        <title>Bradymonadales sp. TMQ2.</title>
        <authorList>
            <person name="Liang Q."/>
        </authorList>
    </citation>
    <scope>NUCLEOTIDE SEQUENCE [LARGE SCALE GENOMIC DNA]</scope>
    <source>
        <strain evidence="3 4">TMQ2</strain>
    </source>
</reference>
<feature type="signal peptide" evidence="2">
    <location>
        <begin position="1"/>
        <end position="26"/>
    </location>
</feature>
<evidence type="ECO:0000313" key="3">
    <source>
        <dbReference type="EMBL" id="TXD31608.1"/>
    </source>
</evidence>
<dbReference type="OrthoDB" id="5493775at2"/>
<organism evidence="3 4">
    <name type="scientific">Lujinxingia vulgaris</name>
    <dbReference type="NCBI Taxonomy" id="2600176"/>
    <lineage>
        <taxon>Bacteria</taxon>
        <taxon>Deltaproteobacteria</taxon>
        <taxon>Bradymonadales</taxon>
        <taxon>Lujinxingiaceae</taxon>
        <taxon>Lujinxingia</taxon>
    </lineage>
</organism>
<dbReference type="Proteomes" id="UP000321046">
    <property type="component" value="Unassembled WGS sequence"/>
</dbReference>
<accession>A0A5C6WXD1</accession>